<dbReference type="InterPro" id="IPR028082">
    <property type="entry name" value="Peripla_BP_I"/>
</dbReference>
<gene>
    <name evidence="8" type="ORF">BSTOLATCC_MIC50782</name>
</gene>
<keyword evidence="4 5" id="KW-0472">Membrane</keyword>
<evidence type="ECO:0000256" key="5">
    <source>
        <dbReference type="SAM" id="Phobius"/>
    </source>
</evidence>
<feature type="chain" id="PRO_5043762288" description="Receptor ligand binding region domain-containing protein" evidence="6">
    <location>
        <begin position="16"/>
        <end position="1133"/>
    </location>
</feature>
<keyword evidence="2 5" id="KW-0812">Transmembrane</keyword>
<dbReference type="Proteomes" id="UP001162131">
    <property type="component" value="Unassembled WGS sequence"/>
</dbReference>
<comment type="subcellular location">
    <subcellularLocation>
        <location evidence="1">Membrane</location>
    </subcellularLocation>
</comment>
<feature type="transmembrane region" description="Helical" evidence="5">
    <location>
        <begin position="1068"/>
        <end position="1089"/>
    </location>
</feature>
<accession>A0AAU9JUX3</accession>
<evidence type="ECO:0000313" key="9">
    <source>
        <dbReference type="Proteomes" id="UP001162131"/>
    </source>
</evidence>
<protein>
    <recommendedName>
        <fullName evidence="7">Receptor ligand binding region domain-containing protein</fullName>
    </recommendedName>
</protein>
<feature type="signal peptide" evidence="6">
    <location>
        <begin position="1"/>
        <end position="15"/>
    </location>
</feature>
<dbReference type="EMBL" id="CAJZBQ010000051">
    <property type="protein sequence ID" value="CAG9330181.1"/>
    <property type="molecule type" value="Genomic_DNA"/>
</dbReference>
<evidence type="ECO:0000256" key="2">
    <source>
        <dbReference type="ARBA" id="ARBA00022692"/>
    </source>
</evidence>
<feature type="transmembrane region" description="Helical" evidence="5">
    <location>
        <begin position="900"/>
        <end position="921"/>
    </location>
</feature>
<evidence type="ECO:0000259" key="7">
    <source>
        <dbReference type="Pfam" id="PF01094"/>
    </source>
</evidence>
<dbReference type="SUPFAM" id="SSF53822">
    <property type="entry name" value="Periplasmic binding protein-like I"/>
    <property type="match status" value="1"/>
</dbReference>
<feature type="transmembrane region" description="Helical" evidence="5">
    <location>
        <begin position="853"/>
        <end position="879"/>
    </location>
</feature>
<feature type="transmembrane region" description="Helical" evidence="5">
    <location>
        <begin position="949"/>
        <end position="969"/>
    </location>
</feature>
<dbReference type="Pfam" id="PF01094">
    <property type="entry name" value="ANF_receptor"/>
    <property type="match status" value="1"/>
</dbReference>
<evidence type="ECO:0000256" key="1">
    <source>
        <dbReference type="ARBA" id="ARBA00004370"/>
    </source>
</evidence>
<comment type="caution">
    <text evidence="8">The sequence shown here is derived from an EMBL/GenBank/DDBJ whole genome shotgun (WGS) entry which is preliminary data.</text>
</comment>
<keyword evidence="6" id="KW-0732">Signal</keyword>
<keyword evidence="9" id="KW-1185">Reference proteome</keyword>
<reference evidence="8" key="1">
    <citation type="submission" date="2021-09" db="EMBL/GenBank/DDBJ databases">
        <authorList>
            <consortium name="AG Swart"/>
            <person name="Singh M."/>
            <person name="Singh A."/>
            <person name="Seah K."/>
            <person name="Emmerich C."/>
        </authorList>
    </citation>
    <scope>NUCLEOTIDE SEQUENCE</scope>
    <source>
        <strain evidence="8">ATCC30299</strain>
    </source>
</reference>
<dbReference type="InterPro" id="IPR001828">
    <property type="entry name" value="ANF_lig-bd_rcpt"/>
</dbReference>
<dbReference type="Gene3D" id="3.40.50.2300">
    <property type="match status" value="2"/>
</dbReference>
<keyword evidence="3 5" id="KW-1133">Transmembrane helix</keyword>
<feature type="transmembrane region" description="Helical" evidence="5">
    <location>
        <begin position="1012"/>
        <end position="1030"/>
    </location>
</feature>
<dbReference type="GO" id="GO:0016020">
    <property type="term" value="C:membrane"/>
    <property type="evidence" value="ECO:0007669"/>
    <property type="project" value="UniProtKB-SubCell"/>
</dbReference>
<feature type="transmembrane region" description="Helical" evidence="5">
    <location>
        <begin position="762"/>
        <end position="783"/>
    </location>
</feature>
<evidence type="ECO:0000256" key="4">
    <source>
        <dbReference type="ARBA" id="ARBA00023136"/>
    </source>
</evidence>
<dbReference type="AlphaFoldDB" id="A0AAU9JUX3"/>
<proteinExistence type="predicted"/>
<evidence type="ECO:0000256" key="6">
    <source>
        <dbReference type="SAM" id="SignalP"/>
    </source>
</evidence>
<evidence type="ECO:0000256" key="3">
    <source>
        <dbReference type="ARBA" id="ARBA00022989"/>
    </source>
</evidence>
<sequence>MKLWLFFLFIALLTSIDVFVVYDDYTSINIPLFKSSLLSSWSLSKEINAEFIDFPSFLNENPENIQIVIDLTSSFQSHFYISQLAWRSHFIHLTRENYSKAYTDWSFSLNLNVGEYFIAMKNVWQNLNWMKGAVFLSLESLLLRDSLHDQIVNNFYYAIIESRSGISEVINREVYNLGQNLYFLFTGNEVSEEIVKKLVETKLLSAGSGLFLTQESGYQVTLDGSLILTPRGQEYTTSAQESLIANIINLFDLLLEYLNKGDNYMDCEISLKNAFISLCENHFCTHFYSLVNIQSGKRVYIADAFSSNFSSIIFPEGNTIVPYPEKKKISFSISSGIYDSDSSIAALLFLLQNWGVFTAVAQVNGGTDLIPNFSIETTIINCWGESYEFQYSYKCFGQNIAEIGVMHIPTTLTELVLGTINIFDSLNITIPIIPGLSNDNSLSSSELYPYFSRTTYDWTYVINQSLKLIYTLGWRNCAVVYQNESFLASVYSEFIKTAKEYNVNILNREDLRAIPQDLMDYNSLLNYSYIMQEVIDSNAKLVVIIIFSPINIYIMDVFYDLGIRKGDFVIFWATTAWINYIYQFPDQNLTKTKEVSLPSLSLDQPAFVGEVGNWVNSQLLLAYEIPYNCLSCWSYDSTRLVINALDYMINRGLDYSNGTLLMSAIRKQNFSGCSGSIRIEPDNNNRFINSLVVKNAILNESSGQVILEEIGNWAPSGNTLLIMNKPIVYYGNSSGKPNDFRIVLNNCNFRESQIKPFMKGRYLMSGIGIIVVVWTCFITFCAWKRWSQVVIPELVSQEEASIQDFIMGATIIIEFFQLLMLGPSIKPISPFLYSIGDALSLNFDEFITVKNGIFWIIIDFVFGGVFIWVVLSVIVLLNLGEKKFWGDRVIRKLNDYAEDLIPILGNLCFIPFISLLMDVFVCDKAIGDRFTDSFMMKDCYQFCWKDEHLIYSIFSGIAIILYEPLAVFFRPLWQEMHTLAHVKYLPIHLMEKSLFQIIFIVLNKTVKRAQSLAYGIIFTIISASYAIFTLKYKAYNYERFSWWLSLSLFGVSWGSILATIKNETGDNSFIWVILLLIGWSLIIGVGITVQQVKYPSFLYRAQSINTEKLYQFAFSFTTKNIFELDVADVNFLT</sequence>
<feature type="transmembrane region" description="Helical" evidence="5">
    <location>
        <begin position="1042"/>
        <end position="1062"/>
    </location>
</feature>
<organism evidence="8 9">
    <name type="scientific">Blepharisma stoltei</name>
    <dbReference type="NCBI Taxonomy" id="1481888"/>
    <lineage>
        <taxon>Eukaryota</taxon>
        <taxon>Sar</taxon>
        <taxon>Alveolata</taxon>
        <taxon>Ciliophora</taxon>
        <taxon>Postciliodesmatophora</taxon>
        <taxon>Heterotrichea</taxon>
        <taxon>Heterotrichida</taxon>
        <taxon>Blepharismidae</taxon>
        <taxon>Blepharisma</taxon>
    </lineage>
</organism>
<feature type="domain" description="Receptor ligand binding region" evidence="7">
    <location>
        <begin position="359"/>
        <end position="686"/>
    </location>
</feature>
<evidence type="ECO:0000313" key="8">
    <source>
        <dbReference type="EMBL" id="CAG9330181.1"/>
    </source>
</evidence>
<feature type="transmembrane region" description="Helical" evidence="5">
    <location>
        <begin position="804"/>
        <end position="825"/>
    </location>
</feature>
<name>A0AAU9JUX3_9CILI</name>